<dbReference type="RefSeq" id="WP_086992362.1">
    <property type="nucleotide sequence ID" value="NZ_FUHU01000041.1"/>
</dbReference>
<dbReference type="GeneID" id="303173493"/>
<proteinExistence type="predicted"/>
<feature type="transmembrane region" description="Helical" evidence="2">
    <location>
        <begin position="46"/>
        <end position="72"/>
    </location>
</feature>
<evidence type="ECO:0000256" key="1">
    <source>
        <dbReference type="SAM" id="MobiDB-lite"/>
    </source>
</evidence>
<protein>
    <recommendedName>
        <fullName evidence="5">DUF4190 domain-containing protein</fullName>
    </recommendedName>
</protein>
<sequence>MSNYDPNQGYDQNQGVQNPYGGGNAPAGYDPNAGKSDKRTFGLWSLWLGIAGMIIPVVLPSLAALVLGIVSLVKEPKAKTLGIWGTVLGALGLIWSLIFLTVVIPLILILAFVPAVVEYGTYTSY</sequence>
<feature type="compositionally biased region" description="Polar residues" evidence="1">
    <location>
        <begin position="1"/>
        <end position="17"/>
    </location>
</feature>
<keyword evidence="4" id="KW-1185">Reference proteome</keyword>
<keyword evidence="2" id="KW-0472">Membrane</keyword>
<feature type="transmembrane region" description="Helical" evidence="2">
    <location>
        <begin position="84"/>
        <end position="117"/>
    </location>
</feature>
<evidence type="ECO:0000313" key="3">
    <source>
        <dbReference type="EMBL" id="SJM64360.1"/>
    </source>
</evidence>
<evidence type="ECO:0000313" key="4">
    <source>
        <dbReference type="Proteomes" id="UP000195787"/>
    </source>
</evidence>
<feature type="region of interest" description="Disordered" evidence="1">
    <location>
        <begin position="1"/>
        <end position="33"/>
    </location>
</feature>
<keyword evidence="2" id="KW-1133">Transmembrane helix</keyword>
<name>A0A1R4G811_9MICO</name>
<evidence type="ECO:0008006" key="5">
    <source>
        <dbReference type="Google" id="ProtNLM"/>
    </source>
</evidence>
<dbReference type="EMBL" id="FUHU01000041">
    <property type="protein sequence ID" value="SJM64360.1"/>
    <property type="molecule type" value="Genomic_DNA"/>
</dbReference>
<dbReference type="Proteomes" id="UP000195787">
    <property type="component" value="Unassembled WGS sequence"/>
</dbReference>
<keyword evidence="2" id="KW-0812">Transmembrane</keyword>
<dbReference type="OrthoDB" id="5124193at2"/>
<reference evidence="3 4" key="1">
    <citation type="submission" date="2017-02" db="EMBL/GenBank/DDBJ databases">
        <authorList>
            <person name="Peterson S.W."/>
        </authorList>
    </citation>
    <scope>NUCLEOTIDE SEQUENCE [LARGE SCALE GENOMIC DNA]</scope>
    <source>
        <strain evidence="3 4">LMG 22410</strain>
    </source>
</reference>
<dbReference type="AlphaFoldDB" id="A0A1R4G811"/>
<accession>A0A1R4G811</accession>
<evidence type="ECO:0000256" key="2">
    <source>
        <dbReference type="SAM" id="Phobius"/>
    </source>
</evidence>
<organism evidence="3 4">
    <name type="scientific">Agrococcus casei LMG 22410</name>
    <dbReference type="NCBI Taxonomy" id="1255656"/>
    <lineage>
        <taxon>Bacteria</taxon>
        <taxon>Bacillati</taxon>
        <taxon>Actinomycetota</taxon>
        <taxon>Actinomycetes</taxon>
        <taxon>Micrococcales</taxon>
        <taxon>Microbacteriaceae</taxon>
        <taxon>Agrococcus</taxon>
    </lineage>
</organism>
<gene>
    <name evidence="3" type="ORF">CZ674_09745</name>
</gene>